<evidence type="ECO:0000256" key="1">
    <source>
        <dbReference type="SAM" id="Phobius"/>
    </source>
</evidence>
<reference evidence="2" key="1">
    <citation type="submission" date="2023-12" db="EMBL/GenBank/DDBJ databases">
        <title>Dolosigranulum savutii sp. nov. isolated from human upper respiratory samples collected in Botswana.</title>
        <authorList>
            <person name="Kelly M.S."/>
        </authorList>
    </citation>
    <scope>NUCLEOTIDE SEQUENCE</scope>
    <source>
        <strain evidence="2">MSK312</strain>
    </source>
</reference>
<evidence type="ECO:0000313" key="2">
    <source>
        <dbReference type="EMBL" id="XBC48486.1"/>
    </source>
</evidence>
<dbReference type="EMBL" id="CP142434">
    <property type="protein sequence ID" value="XBC48486.1"/>
    <property type="molecule type" value="Genomic_DNA"/>
</dbReference>
<keyword evidence="1" id="KW-1133">Transmembrane helix</keyword>
<keyword evidence="1" id="KW-0472">Membrane</keyword>
<dbReference type="RefSeq" id="WP_347298471.1">
    <property type="nucleotide sequence ID" value="NZ_CP142434.1"/>
</dbReference>
<organism evidence="2">
    <name type="scientific">Dolosigranulum savutiense</name>
    <dbReference type="NCBI Taxonomy" id="3110288"/>
    <lineage>
        <taxon>Bacteria</taxon>
        <taxon>Bacillati</taxon>
        <taxon>Bacillota</taxon>
        <taxon>Bacilli</taxon>
        <taxon>Lactobacillales</taxon>
        <taxon>Carnobacteriaceae</taxon>
        <taxon>Dolosigranulum</taxon>
    </lineage>
</organism>
<feature type="transmembrane region" description="Helical" evidence="1">
    <location>
        <begin position="21"/>
        <end position="38"/>
    </location>
</feature>
<name>A0AB74TMQ5_9LACT</name>
<evidence type="ECO:0008006" key="3">
    <source>
        <dbReference type="Google" id="ProtNLM"/>
    </source>
</evidence>
<proteinExistence type="predicted"/>
<gene>
    <name evidence="2" type="ORF">VUQ09_03585</name>
</gene>
<feature type="transmembrane region" description="Helical" evidence="1">
    <location>
        <begin position="50"/>
        <end position="70"/>
    </location>
</feature>
<sequence length="117" mass="13727">MGINEMIVLSREVLMKPDMPIALIYVVVLLSLLYRMIYYVNYYHERNKRLSNVCSVVAVLLMIGVGDAFVNKRFYQQVERVEVIGQFEGFDKIVRDRGYEVVGRRGDIVVLEREYDQ</sequence>
<dbReference type="AlphaFoldDB" id="A0AB74TMQ5"/>
<protein>
    <recommendedName>
        <fullName evidence="3">DUF3290 family protein</fullName>
    </recommendedName>
</protein>
<keyword evidence="1" id="KW-0812">Transmembrane</keyword>
<accession>A0AB74TMQ5</accession>